<comment type="similarity">
    <text evidence="2 10">Belongs to the G-protein coupled receptor 1 family.</text>
</comment>
<feature type="compositionally biased region" description="Basic and acidic residues" evidence="11">
    <location>
        <begin position="301"/>
        <end position="311"/>
    </location>
</feature>
<feature type="compositionally biased region" description="Low complexity" evidence="11">
    <location>
        <begin position="353"/>
        <end position="362"/>
    </location>
</feature>
<dbReference type="EMBL" id="CAXIEN010000002">
    <property type="protein sequence ID" value="CAL1261236.1"/>
    <property type="molecule type" value="Genomic_DNA"/>
</dbReference>
<name>A0AAV1YR91_9ARAC</name>
<evidence type="ECO:0000313" key="14">
    <source>
        <dbReference type="EMBL" id="CAL1261236.1"/>
    </source>
</evidence>
<gene>
    <name evidence="14" type="ORF">LARSCL_LOCUS289</name>
</gene>
<evidence type="ECO:0000256" key="6">
    <source>
        <dbReference type="ARBA" id="ARBA00023040"/>
    </source>
</evidence>
<feature type="transmembrane region" description="Helical" evidence="12">
    <location>
        <begin position="111"/>
        <end position="132"/>
    </location>
</feature>
<feature type="domain" description="G-protein coupled receptors family 1 profile" evidence="13">
    <location>
        <begin position="91"/>
        <end position="581"/>
    </location>
</feature>
<evidence type="ECO:0000313" key="15">
    <source>
        <dbReference type="Proteomes" id="UP001497382"/>
    </source>
</evidence>
<feature type="region of interest" description="Disordered" evidence="11">
    <location>
        <begin position="345"/>
        <end position="398"/>
    </location>
</feature>
<keyword evidence="15" id="KW-1185">Reference proteome</keyword>
<evidence type="ECO:0000256" key="4">
    <source>
        <dbReference type="ARBA" id="ARBA00022692"/>
    </source>
</evidence>
<evidence type="ECO:0000256" key="10">
    <source>
        <dbReference type="RuleBase" id="RU000688"/>
    </source>
</evidence>
<accession>A0AAV1YR91</accession>
<comment type="caution">
    <text evidence="14">The sequence shown here is derived from an EMBL/GenBank/DDBJ whole genome shotgun (WGS) entry which is preliminary data.</text>
</comment>
<feature type="region of interest" description="Disordered" evidence="11">
    <location>
        <begin position="268"/>
        <end position="331"/>
    </location>
</feature>
<evidence type="ECO:0000256" key="12">
    <source>
        <dbReference type="SAM" id="Phobius"/>
    </source>
</evidence>
<dbReference type="Gene3D" id="1.20.1070.10">
    <property type="entry name" value="Rhodopsin 7-helix transmembrane proteins"/>
    <property type="match status" value="2"/>
</dbReference>
<evidence type="ECO:0000259" key="13">
    <source>
        <dbReference type="PROSITE" id="PS50262"/>
    </source>
</evidence>
<keyword evidence="8 10" id="KW-0675">Receptor</keyword>
<feature type="compositionally biased region" description="Polar residues" evidence="11">
    <location>
        <begin position="452"/>
        <end position="465"/>
    </location>
</feature>
<keyword evidence="9 10" id="KW-0807">Transducer</keyword>
<evidence type="ECO:0000256" key="7">
    <source>
        <dbReference type="ARBA" id="ARBA00023136"/>
    </source>
</evidence>
<feature type="region of interest" description="Disordered" evidence="11">
    <location>
        <begin position="452"/>
        <end position="477"/>
    </location>
</feature>
<feature type="transmembrane region" description="Helical" evidence="12">
    <location>
        <begin position="233"/>
        <end position="256"/>
    </location>
</feature>
<feature type="transmembrane region" description="Helical" evidence="12">
    <location>
        <begin position="561"/>
        <end position="584"/>
    </location>
</feature>
<keyword evidence="7 12" id="KW-0472">Membrane</keyword>
<feature type="transmembrane region" description="Helical" evidence="12">
    <location>
        <begin position="525"/>
        <end position="549"/>
    </location>
</feature>
<dbReference type="SUPFAM" id="SSF81321">
    <property type="entry name" value="Family A G protein-coupled receptor-like"/>
    <property type="match status" value="1"/>
</dbReference>
<dbReference type="PROSITE" id="PS00237">
    <property type="entry name" value="G_PROTEIN_RECEP_F1_1"/>
    <property type="match status" value="1"/>
</dbReference>
<dbReference type="Pfam" id="PF00001">
    <property type="entry name" value="7tm_1"/>
    <property type="match status" value="1"/>
</dbReference>
<dbReference type="AlphaFoldDB" id="A0AAV1YR91"/>
<dbReference type="CDD" id="cd15059">
    <property type="entry name" value="7tmA_alpha2_AR"/>
    <property type="match status" value="1"/>
</dbReference>
<dbReference type="SMART" id="SM01381">
    <property type="entry name" value="7TM_GPCR_Srsx"/>
    <property type="match status" value="1"/>
</dbReference>
<evidence type="ECO:0000256" key="3">
    <source>
        <dbReference type="ARBA" id="ARBA00022475"/>
    </source>
</evidence>
<dbReference type="GO" id="GO:0005886">
    <property type="term" value="C:plasma membrane"/>
    <property type="evidence" value="ECO:0007669"/>
    <property type="project" value="UniProtKB-SubCell"/>
</dbReference>
<dbReference type="PRINTS" id="PR00237">
    <property type="entry name" value="GPCRRHODOPSN"/>
</dbReference>
<dbReference type="PANTHER" id="PTHR24248">
    <property type="entry name" value="ADRENERGIC RECEPTOR-RELATED G-PROTEIN COUPLED RECEPTOR"/>
    <property type="match status" value="1"/>
</dbReference>
<feature type="transmembrane region" description="Helical" evidence="12">
    <location>
        <begin position="74"/>
        <end position="99"/>
    </location>
</feature>
<dbReference type="InterPro" id="IPR000276">
    <property type="entry name" value="GPCR_Rhodpsn"/>
</dbReference>
<keyword evidence="3" id="KW-1003">Cell membrane</keyword>
<evidence type="ECO:0000256" key="11">
    <source>
        <dbReference type="SAM" id="MobiDB-lite"/>
    </source>
</evidence>
<feature type="transmembrane region" description="Helical" evidence="12">
    <location>
        <begin position="191"/>
        <end position="213"/>
    </location>
</feature>
<reference evidence="14 15" key="1">
    <citation type="submission" date="2024-04" db="EMBL/GenBank/DDBJ databases">
        <authorList>
            <person name="Rising A."/>
            <person name="Reimegard J."/>
            <person name="Sonavane S."/>
            <person name="Akerstrom W."/>
            <person name="Nylinder S."/>
            <person name="Hedman E."/>
            <person name="Kallberg Y."/>
        </authorList>
    </citation>
    <scope>NUCLEOTIDE SEQUENCE [LARGE SCALE GENOMIC DNA]</scope>
</reference>
<dbReference type="PANTHER" id="PTHR24248:SF189">
    <property type="entry name" value="ALPHA2-ADRENERGIC-LIKE OCTOPAMINE RECEPTOR, ISOFORM B"/>
    <property type="match status" value="1"/>
</dbReference>
<proteinExistence type="inferred from homology"/>
<evidence type="ECO:0000256" key="9">
    <source>
        <dbReference type="ARBA" id="ARBA00023224"/>
    </source>
</evidence>
<evidence type="ECO:0000256" key="2">
    <source>
        <dbReference type="ARBA" id="ARBA00010663"/>
    </source>
</evidence>
<keyword evidence="4 10" id="KW-0812">Transmembrane</keyword>
<evidence type="ECO:0000256" key="1">
    <source>
        <dbReference type="ARBA" id="ARBA00004651"/>
    </source>
</evidence>
<sequence>METNFTNTTHLFSVEYYYFTENSVYGVDHNGTSPPYLSYKNISWSSSAIGDEEWENYNYWNGSQYPSGYSQIRIILTAFFVTFIMVVIVVGNMLVCIAIATEKALKTVQNWFIASLAVSDFLVGLVIMPFSLAKELMGYWIFGTVWCDIHSALDVLLCTASINNLCLISLDRYWSVTQAVEYLKKRTATRAVFMICFVWILSALISLPPLLGWKKEERPEDYPSCSLSDDVGYVLYSALGSFYIPAIVMVFVYIKIFMAARSRARRHVKKTRQASEVTNDPPKDKSTTTTTCTSFSNPSPPDKRRDTDIFKFPDIPKVNGSKRESPSAPTISNMPHIIIEASQEMAESPPPFFSSEGPSISPAVADGIPEDDGEEDDDDQAREAEDEEEDEFEEHVTHSIVPRRLTISSDLNVYSNDGIVSPPTKMPMVAVVLAESSSPRFFHQQVRRTSIKTSRATGFGSSASLSEGKGSDPETSEMYKASLKKKIRLKGRLPLRPHSHLAARALPSDAERQKRRLAKARERRATLILGLIMAAFILAWLPFFVLYVLEALCSSCHIEPTGFATAFWLGYCNSALNPIIYTIFNRDFRRAFKKILLK</sequence>
<comment type="subcellular location">
    <subcellularLocation>
        <location evidence="1">Cell membrane</location>
        <topology evidence="1">Multi-pass membrane protein</topology>
    </subcellularLocation>
</comment>
<keyword evidence="5 12" id="KW-1133">Transmembrane helix</keyword>
<feature type="compositionally biased region" description="Acidic residues" evidence="11">
    <location>
        <begin position="368"/>
        <end position="393"/>
    </location>
</feature>
<evidence type="ECO:0000256" key="8">
    <source>
        <dbReference type="ARBA" id="ARBA00023170"/>
    </source>
</evidence>
<dbReference type="PROSITE" id="PS50262">
    <property type="entry name" value="G_PROTEIN_RECEP_F1_2"/>
    <property type="match status" value="1"/>
</dbReference>
<dbReference type="GO" id="GO:0004930">
    <property type="term" value="F:G protein-coupled receptor activity"/>
    <property type="evidence" value="ECO:0007669"/>
    <property type="project" value="UniProtKB-KW"/>
</dbReference>
<organism evidence="14 15">
    <name type="scientific">Larinioides sclopetarius</name>
    <dbReference type="NCBI Taxonomy" id="280406"/>
    <lineage>
        <taxon>Eukaryota</taxon>
        <taxon>Metazoa</taxon>
        <taxon>Ecdysozoa</taxon>
        <taxon>Arthropoda</taxon>
        <taxon>Chelicerata</taxon>
        <taxon>Arachnida</taxon>
        <taxon>Araneae</taxon>
        <taxon>Araneomorphae</taxon>
        <taxon>Entelegynae</taxon>
        <taxon>Araneoidea</taxon>
        <taxon>Araneidae</taxon>
        <taxon>Larinioides</taxon>
    </lineage>
</organism>
<dbReference type="InterPro" id="IPR017452">
    <property type="entry name" value="GPCR_Rhodpsn_7TM"/>
</dbReference>
<evidence type="ECO:0000256" key="5">
    <source>
        <dbReference type="ARBA" id="ARBA00022989"/>
    </source>
</evidence>
<feature type="compositionally biased region" description="Low complexity" evidence="11">
    <location>
        <begin position="287"/>
        <end position="297"/>
    </location>
</feature>
<dbReference type="Proteomes" id="UP001497382">
    <property type="component" value="Unassembled WGS sequence"/>
</dbReference>
<protein>
    <recommendedName>
        <fullName evidence="13">G-protein coupled receptors family 1 profile domain-containing protein</fullName>
    </recommendedName>
</protein>
<keyword evidence="6 10" id="KW-0297">G-protein coupled receptor</keyword>